<keyword evidence="3" id="KW-1185">Reference proteome</keyword>
<dbReference type="InterPro" id="IPR001680">
    <property type="entry name" value="WD40_rpt"/>
</dbReference>
<dbReference type="InterPro" id="IPR036322">
    <property type="entry name" value="WD40_repeat_dom_sf"/>
</dbReference>
<gene>
    <name evidence="2" type="ORF">BdWA1_002767</name>
</gene>
<evidence type="ECO:0000313" key="2">
    <source>
        <dbReference type="EMBL" id="KAK2196167.1"/>
    </source>
</evidence>
<comment type="caution">
    <text evidence="2">The sequence shown here is derived from an EMBL/GenBank/DDBJ whole genome shotgun (WGS) entry which is preliminary data.</text>
</comment>
<dbReference type="EMBL" id="JALLKP010000003">
    <property type="protein sequence ID" value="KAK2196167.1"/>
    <property type="molecule type" value="Genomic_DNA"/>
</dbReference>
<dbReference type="GO" id="GO:0007035">
    <property type="term" value="P:vacuolar acidification"/>
    <property type="evidence" value="ECO:0007669"/>
    <property type="project" value="TreeGrafter"/>
</dbReference>
<evidence type="ECO:0000259" key="1">
    <source>
        <dbReference type="Pfam" id="PF12234"/>
    </source>
</evidence>
<name>A0AAD9UNS7_9APIC</name>
<dbReference type="GeneID" id="94337064"/>
<dbReference type="SMART" id="SM00320">
    <property type="entry name" value="WD40"/>
    <property type="match status" value="2"/>
</dbReference>
<feature type="domain" description="RAVE complex protein Rav1 C-terminal" evidence="1">
    <location>
        <begin position="919"/>
        <end position="998"/>
    </location>
</feature>
<dbReference type="PANTHER" id="PTHR13950:SF9">
    <property type="entry name" value="RABCONNECTIN-3A"/>
    <property type="match status" value="1"/>
</dbReference>
<dbReference type="KEGG" id="bdw:94337064"/>
<accession>A0AAD9UNS7</accession>
<sequence length="1998" mass="225310">MERSFALDDDKYCLDVLDYYDFPDKNEVLSAAILRLNKERKGFDHMLYILRVQNEELGSLKQLLVTRSRYTSALNQRLNFDGTFSTITPGKIWRLQHDAPIICAGWNESAAKNAKFLVASVTTLGVVFIWNCNFEENSFEVCTKIDIGQHPSPGLKCSWIHTNGGLRATCLEQIEYLILHESTFYLVHSITGLYSGNMDVNAHLIMKNHIIELPENYNRIIRVHICGRLIRTGLVTLYTSQTQRPAKTISKMPFKISKWVTLKSFKTNEASDSIVGAQIAVAVTRMLPPCYMDVVTNYGLTSRVYIMPVDFVIRDVPNEDVVGVAVRYCMYAESPLYLRQSDQSAQLGLSPVPIQEALFIKIKSDPNVDKCQVLNNHHYMKILMATRGRMEMIVTARFNPSVLECRTIALECADPIVDFYSVDSGSMLAILHSGSLGLYSWNDSIDDWEACINFKIENHSCIRKFGFWYAGGPMYIICQDGNEQLTLYIIKNKMGWTKLKWLIIKTHFVENVLTGTTHALGNWHTSPLFNRKYELSMECHFLMANGEDGVNHRLFLFAPECSDSEPSSVLPVYHPCSITALLQLGLCGLVNNMLIQIYQSYLDFFNILADSTYCKLTQEECPCHVKKLCQVNMTQLNRKLLQQSQEAFYNINFGRNRNAPTPCQTLVDQGHCQENKTSNDYDTTHTSAGSSTSVEVPIEQLLEFMRHIELPGVGNFQNQVLMELIRNICPHQQTTSEITDLNGAPNNVDSEPQSQCMLVSMAGEVLNRVKAQPTRTLVISDYPIMDATQKSRADDFCLERFLQFAIRSDCSESNQIVWAILCQDDCFIFQNVLRLIDTGDPLATTNELVGNMKRLGMGFWISSDSCMDLLVQNLDAGFKRLVASSGPTTPVTDFDAFAFWSILRSKSKVYGHILKLKGHEKMGEFFNRDFDQETNQNAAVKNAYSLISQRRYLLACGFLILARKIEDAISIAIQYLDDYQLGMLICKYLKHPLETILNKMPASRIKGLLMHRVCNARLELETFESVEDLVYGMHVASRFAVIDPEILHLRIREFSALYSAKGLDHIALMLIEMVPTNLNPEWREIFCEACKQHIKETELENGLLFNMPEESTCISQAGHIEYNWSRISNFGSEISESLHEHVESPRINYHKQYEKLVAKVENLHFVLDSSSDVLPSLASCLIGWLEMGVDMDMQKCIQMLITAILEFQQPKQQKDALPVEFMEFAMVSTLTVLLCACFRGECMQANFFHGIEQQMLAFDNLLNKNNVDIERYLKGLVASVEPLILDPDSTIHACNKLCIRAFKFSILGNDQRHEYLSCCIVCSILETIIGLAKNFLEHCITKSVSITRLGWIDRLCSALEMYLWDLNKSNFNPECYLASAKAILPMLNVNGSLGCDSLLSEYITSVYGNEFGRLWNLLQCEMRTRDLYAPYEPMQNLDLNCKTPESDNNFQNHPIPLVTSIEAVLAPLEQWTNEHAQAMASQQKELGPHAKVATAIIDKIQQEKFTILNNFKCRLNSLHTIVPVSTLHASCANHSCKTLLEPFLGTLCQLVLFYCKFGTKMCSINTFGDALVQQVHGACLGICEPMASVDTFCHVLKLVAAHGQSILEHTYDMRKEPRALKNTEGFFKRLAIRQVKPEVHAAGPSGGIIGHGTWPIYALVYGQNDDPQAIPQYLITLEHGLVDKHRSPSCSTYGNICTLEWLDESLALCDCNGWYLVYILTKILYLEHSHDQYPIAVPTICFRAHVSAVHATWLGPRAICTMGVGILQADINNARIISAKKSEDGDVVESLERLKSELGSVWEHVPCVAIWDITQHASPNVPMLKTVIIGNVHNAGFFTRKRSKEYSFTQLLSIPSKSSDIPIGLAIFDSEGHLQFYCSISDAIVLECQLHEAAIFKALWVKDNKFVTVGTDGTANLWQFETIETRPMLISSTNVLVNCTDEAAPGNFVYSIGEYFGITIPSSQRQGAFSNIAHVHLDGKNLYTSTIDGLVGVVQLDI</sequence>
<protein>
    <submittedName>
        <fullName evidence="2">Bifunctional RAVE complex protein Rav1 C-terminal/WD40 repeat/WD40-repeat-containing domain superfamily</fullName>
    </submittedName>
</protein>
<dbReference type="Pfam" id="PF12234">
    <property type="entry name" value="Rav1p_C"/>
    <property type="match status" value="1"/>
</dbReference>
<dbReference type="Proteomes" id="UP001214638">
    <property type="component" value="Unassembled WGS sequence"/>
</dbReference>
<dbReference type="InterPro" id="IPR022033">
    <property type="entry name" value="Rav1p_C"/>
</dbReference>
<dbReference type="GO" id="GO:0043291">
    <property type="term" value="C:RAVE complex"/>
    <property type="evidence" value="ECO:0007669"/>
    <property type="project" value="TreeGrafter"/>
</dbReference>
<dbReference type="RefSeq" id="XP_067803009.1">
    <property type="nucleotide sequence ID" value="XM_067947787.1"/>
</dbReference>
<evidence type="ECO:0000313" key="3">
    <source>
        <dbReference type="Proteomes" id="UP001214638"/>
    </source>
</evidence>
<dbReference type="SUPFAM" id="SSF50978">
    <property type="entry name" value="WD40 repeat-like"/>
    <property type="match status" value="1"/>
</dbReference>
<proteinExistence type="predicted"/>
<organism evidence="2 3">
    <name type="scientific">Babesia duncani</name>
    <dbReference type="NCBI Taxonomy" id="323732"/>
    <lineage>
        <taxon>Eukaryota</taxon>
        <taxon>Sar</taxon>
        <taxon>Alveolata</taxon>
        <taxon>Apicomplexa</taxon>
        <taxon>Aconoidasida</taxon>
        <taxon>Piroplasmida</taxon>
        <taxon>Babesiidae</taxon>
        <taxon>Babesia</taxon>
    </lineage>
</organism>
<reference evidence="2" key="1">
    <citation type="journal article" date="2023" name="Nat. Microbiol.">
        <title>Babesia duncani multi-omics identifies virulence factors and drug targets.</title>
        <authorList>
            <person name="Singh P."/>
            <person name="Lonardi S."/>
            <person name="Liang Q."/>
            <person name="Vydyam P."/>
            <person name="Khabirova E."/>
            <person name="Fang T."/>
            <person name="Gihaz S."/>
            <person name="Thekkiniath J."/>
            <person name="Munshi M."/>
            <person name="Abel S."/>
            <person name="Ciampossin L."/>
            <person name="Batugedara G."/>
            <person name="Gupta M."/>
            <person name="Lu X.M."/>
            <person name="Lenz T."/>
            <person name="Chakravarty S."/>
            <person name="Cornillot E."/>
            <person name="Hu Y."/>
            <person name="Ma W."/>
            <person name="Gonzalez L.M."/>
            <person name="Sanchez S."/>
            <person name="Estrada K."/>
            <person name="Sanchez-Flores A."/>
            <person name="Montero E."/>
            <person name="Harb O.S."/>
            <person name="Le Roch K.G."/>
            <person name="Mamoun C.B."/>
        </authorList>
    </citation>
    <scope>NUCLEOTIDE SEQUENCE</scope>
    <source>
        <strain evidence="2">WA1</strain>
    </source>
</reference>
<dbReference type="InterPro" id="IPR052208">
    <property type="entry name" value="DmX-like/RAVE_component"/>
</dbReference>
<dbReference type="PANTHER" id="PTHR13950">
    <property type="entry name" value="RABCONNECTIN-RELATED"/>
    <property type="match status" value="1"/>
</dbReference>